<gene>
    <name evidence="6" type="ORF">TorRG33x02_164320</name>
</gene>
<dbReference type="EC" id="3.2.2.6" evidence="1"/>
<dbReference type="STRING" id="63057.A0A2P5EQB2"/>
<dbReference type="PANTHER" id="PTHR32009">
    <property type="entry name" value="TMV RESISTANCE PROTEIN N-LIKE"/>
    <property type="match status" value="1"/>
</dbReference>
<dbReference type="Gene3D" id="3.40.50.10140">
    <property type="entry name" value="Toll/interleukin-1 receptor homology (TIR) domain"/>
    <property type="match status" value="1"/>
</dbReference>
<dbReference type="AlphaFoldDB" id="A0A2P5EQB2"/>
<dbReference type="Proteomes" id="UP000237000">
    <property type="component" value="Unassembled WGS sequence"/>
</dbReference>
<name>A0A2P5EQB2_TREOI</name>
<evidence type="ECO:0000313" key="7">
    <source>
        <dbReference type="Proteomes" id="UP000237000"/>
    </source>
</evidence>
<evidence type="ECO:0000256" key="2">
    <source>
        <dbReference type="ARBA" id="ARBA00022801"/>
    </source>
</evidence>
<dbReference type="Pfam" id="PF01582">
    <property type="entry name" value="TIR"/>
    <property type="match status" value="1"/>
</dbReference>
<evidence type="ECO:0000313" key="6">
    <source>
        <dbReference type="EMBL" id="PON87737.1"/>
    </source>
</evidence>
<dbReference type="PROSITE" id="PS50104">
    <property type="entry name" value="TIR"/>
    <property type="match status" value="1"/>
</dbReference>
<dbReference type="SUPFAM" id="SSF52200">
    <property type="entry name" value="Toll/Interleukin receptor TIR domain"/>
    <property type="match status" value="1"/>
</dbReference>
<dbReference type="InterPro" id="IPR035897">
    <property type="entry name" value="Toll_tir_struct_dom_sf"/>
</dbReference>
<feature type="domain" description="TIR" evidence="5">
    <location>
        <begin position="10"/>
        <end position="158"/>
    </location>
</feature>
<comment type="catalytic activity">
    <reaction evidence="4">
        <text>NAD(+) + H2O = ADP-D-ribose + nicotinamide + H(+)</text>
        <dbReference type="Rhea" id="RHEA:16301"/>
        <dbReference type="ChEBI" id="CHEBI:15377"/>
        <dbReference type="ChEBI" id="CHEBI:15378"/>
        <dbReference type="ChEBI" id="CHEBI:17154"/>
        <dbReference type="ChEBI" id="CHEBI:57540"/>
        <dbReference type="ChEBI" id="CHEBI:57967"/>
        <dbReference type="EC" id="3.2.2.6"/>
    </reaction>
    <physiologicalReaction direction="left-to-right" evidence="4">
        <dbReference type="Rhea" id="RHEA:16302"/>
    </physiologicalReaction>
</comment>
<accession>A0A2P5EQB2</accession>
<reference evidence="7" key="1">
    <citation type="submission" date="2016-06" db="EMBL/GenBank/DDBJ databases">
        <title>Parallel loss of symbiosis genes in relatives of nitrogen-fixing non-legume Parasponia.</title>
        <authorList>
            <person name="Van Velzen R."/>
            <person name="Holmer R."/>
            <person name="Bu F."/>
            <person name="Rutten L."/>
            <person name="Van Zeijl A."/>
            <person name="Liu W."/>
            <person name="Santuari L."/>
            <person name="Cao Q."/>
            <person name="Sharma T."/>
            <person name="Shen D."/>
            <person name="Roswanjaya Y."/>
            <person name="Wardhani T."/>
            <person name="Kalhor M.S."/>
            <person name="Jansen J."/>
            <person name="Van den Hoogen J."/>
            <person name="Gungor B."/>
            <person name="Hartog M."/>
            <person name="Hontelez J."/>
            <person name="Verver J."/>
            <person name="Yang W.-C."/>
            <person name="Schijlen E."/>
            <person name="Repin R."/>
            <person name="Schilthuizen M."/>
            <person name="Schranz E."/>
            <person name="Heidstra R."/>
            <person name="Miyata K."/>
            <person name="Fedorova E."/>
            <person name="Kohlen W."/>
            <person name="Bisseling T."/>
            <person name="Smit S."/>
            <person name="Geurts R."/>
        </authorList>
    </citation>
    <scope>NUCLEOTIDE SEQUENCE [LARGE SCALE GENOMIC DNA]</scope>
    <source>
        <strain evidence="7">cv. RG33-2</strain>
    </source>
</reference>
<evidence type="ECO:0000256" key="3">
    <source>
        <dbReference type="ARBA" id="ARBA00023027"/>
    </source>
</evidence>
<dbReference type="PANTHER" id="PTHR32009:SF39">
    <property type="entry name" value="TIR DOMAIN-CONTAINING PROTEIN"/>
    <property type="match status" value="1"/>
</dbReference>
<protein>
    <recommendedName>
        <fullName evidence="1">ADP-ribosyl cyclase/cyclic ADP-ribose hydrolase</fullName>
        <ecNumber evidence="1">3.2.2.6</ecNumber>
    </recommendedName>
</protein>
<keyword evidence="3" id="KW-0520">NAD</keyword>
<dbReference type="SMART" id="SM00255">
    <property type="entry name" value="TIR"/>
    <property type="match status" value="1"/>
</dbReference>
<dbReference type="InParanoid" id="A0A2P5EQB2"/>
<dbReference type="InterPro" id="IPR000157">
    <property type="entry name" value="TIR_dom"/>
</dbReference>
<dbReference type="GO" id="GO:0061809">
    <property type="term" value="F:NAD+ nucleosidase activity, cyclic ADP-ribose generating"/>
    <property type="evidence" value="ECO:0007669"/>
    <property type="project" value="UniProtKB-EC"/>
</dbReference>
<evidence type="ECO:0000256" key="4">
    <source>
        <dbReference type="ARBA" id="ARBA00047304"/>
    </source>
</evidence>
<keyword evidence="7" id="KW-1185">Reference proteome</keyword>
<dbReference type="OrthoDB" id="1164163at2759"/>
<keyword evidence="2" id="KW-0378">Hydrolase</keyword>
<organism evidence="6 7">
    <name type="scientific">Trema orientale</name>
    <name type="common">Charcoal tree</name>
    <name type="synonym">Celtis orientalis</name>
    <dbReference type="NCBI Taxonomy" id="63057"/>
    <lineage>
        <taxon>Eukaryota</taxon>
        <taxon>Viridiplantae</taxon>
        <taxon>Streptophyta</taxon>
        <taxon>Embryophyta</taxon>
        <taxon>Tracheophyta</taxon>
        <taxon>Spermatophyta</taxon>
        <taxon>Magnoliopsida</taxon>
        <taxon>eudicotyledons</taxon>
        <taxon>Gunneridae</taxon>
        <taxon>Pentapetalae</taxon>
        <taxon>rosids</taxon>
        <taxon>fabids</taxon>
        <taxon>Rosales</taxon>
        <taxon>Cannabaceae</taxon>
        <taxon>Trema</taxon>
    </lineage>
</organism>
<evidence type="ECO:0000259" key="5">
    <source>
        <dbReference type="PROSITE" id="PS50104"/>
    </source>
</evidence>
<dbReference type="EMBL" id="JXTC01000113">
    <property type="protein sequence ID" value="PON87737.1"/>
    <property type="molecule type" value="Genomic_DNA"/>
</dbReference>
<proteinExistence type="predicted"/>
<comment type="caution">
    <text evidence="6">The sequence shown here is derived from an EMBL/GenBank/DDBJ whole genome shotgun (WGS) entry which is preliminary data.</text>
</comment>
<evidence type="ECO:0000256" key="1">
    <source>
        <dbReference type="ARBA" id="ARBA00011982"/>
    </source>
</evidence>
<sequence>MDLCSSQPGQAYDVYFSFSKEDSRRGIADYASKALVMSGIRTFNDENQQLQGGSQLWYHQKEAIQMSRIAVLLLSEDYLSSYYCLEELVMIMGCREAWGMIVVPIFYDVNPSHLRKLRGVVASALARQRVGNYWWRRWKHALHEASDLCGWDRSTSHP</sequence>
<dbReference type="GO" id="GO:0007165">
    <property type="term" value="P:signal transduction"/>
    <property type="evidence" value="ECO:0007669"/>
    <property type="project" value="InterPro"/>
</dbReference>